<sequence>MNIDELTRHICDTFDGVNVLEASGDRYFLYDPDRDLPPERQLPWATIMTADRYDSVSELDRPDTYRLNLGLTKATYVARFGPPPTGRDERGVWRTGVDYAATDVLMPHPEYATQYWVCVVNPGAASLPEVRELLHEAYGFAARKYANQRARRG</sequence>
<evidence type="ECO:0000313" key="3">
    <source>
        <dbReference type="Proteomes" id="UP001332243"/>
    </source>
</evidence>
<dbReference type="Proteomes" id="UP001332243">
    <property type="component" value="Unassembled WGS sequence"/>
</dbReference>
<dbReference type="Pfam" id="PF19694">
    <property type="entry name" value="DUF6194"/>
    <property type="match status" value="1"/>
</dbReference>
<proteinExistence type="predicted"/>
<dbReference type="RefSeq" id="WP_331215569.1">
    <property type="nucleotide sequence ID" value="NZ_JAZGQK010000015.1"/>
</dbReference>
<dbReference type="InterPro" id="IPR045676">
    <property type="entry name" value="DUF6194"/>
</dbReference>
<comment type="caution">
    <text evidence="2">The sequence shown here is derived from an EMBL/GenBank/DDBJ whole genome shotgun (WGS) entry which is preliminary data.</text>
</comment>
<keyword evidence="3" id="KW-1185">Reference proteome</keyword>
<name>A0ABU7RVB0_9ACTN</name>
<reference evidence="2 3" key="1">
    <citation type="submission" date="2024-01" db="EMBL/GenBank/DDBJ databases">
        <title>Genome insights into Plantactinospora sonchi sp. nov.</title>
        <authorList>
            <person name="Wang L."/>
        </authorList>
    </citation>
    <scope>NUCLEOTIDE SEQUENCE [LARGE SCALE GENOMIC DNA]</scope>
    <source>
        <strain evidence="2 3">NEAU-QY2</strain>
    </source>
</reference>
<accession>A0ABU7RVB0</accession>
<dbReference type="EMBL" id="JAZGQK010000015">
    <property type="protein sequence ID" value="MEE6260458.1"/>
    <property type="molecule type" value="Genomic_DNA"/>
</dbReference>
<feature type="domain" description="DUF6194" evidence="1">
    <location>
        <begin position="1"/>
        <end position="149"/>
    </location>
</feature>
<organism evidence="2 3">
    <name type="scientific">Plantactinospora sonchi</name>
    <dbReference type="NCBI Taxonomy" id="1544735"/>
    <lineage>
        <taxon>Bacteria</taxon>
        <taxon>Bacillati</taxon>
        <taxon>Actinomycetota</taxon>
        <taxon>Actinomycetes</taxon>
        <taxon>Micromonosporales</taxon>
        <taxon>Micromonosporaceae</taxon>
        <taxon>Plantactinospora</taxon>
    </lineage>
</organism>
<protein>
    <submittedName>
        <fullName evidence="2">DUF6194 family protein</fullName>
    </submittedName>
</protein>
<evidence type="ECO:0000259" key="1">
    <source>
        <dbReference type="Pfam" id="PF19694"/>
    </source>
</evidence>
<evidence type="ECO:0000313" key="2">
    <source>
        <dbReference type="EMBL" id="MEE6260458.1"/>
    </source>
</evidence>
<gene>
    <name evidence="2" type="ORF">V1633_18400</name>
</gene>